<dbReference type="PANTHER" id="PTHR42951:SF17">
    <property type="entry name" value="METALLO-BETA-LACTAMASE DOMAIN-CONTAINING PROTEIN"/>
    <property type="match status" value="1"/>
</dbReference>
<dbReference type="InterPro" id="IPR036866">
    <property type="entry name" value="RibonucZ/Hydroxyglut_hydro"/>
</dbReference>
<dbReference type="GO" id="GO:0016787">
    <property type="term" value="F:hydrolase activity"/>
    <property type="evidence" value="ECO:0007669"/>
    <property type="project" value="UniProtKB-KW"/>
</dbReference>
<sequence length="333" mass="35239">MSESRLAAGTVSVARIEFEVEFPPGHVACYLLEGDAPVLVDAGMPTERGLGGHDAALREGLDQHGHALADIEHLVVTHPHVDHIGQAPAVLAAADPTVHAPAGVRDRFAGDAGALAERVRANATAAGISGDQLDEAVAMARESLERDRSLLPPAAVDHWVEPGETFTVGGHDLTATHTPGHQADHLVYATDIDGERALLAGDAAIRPFRPVVIHDGLDDGHRAAFEAFLTGLDRLDALDPTPDRVYPDHGPVHDDLPGVVERHRGSLRRRLDGVREQVANGLRTVPGIAMAIAGDDRSVRYLLPEAMSAVAHLEATGDLVATVEDGVRCYDLA</sequence>
<gene>
    <name evidence="2" type="ORF">DP107_08320</name>
</gene>
<name>A0A554NA20_9EURY</name>
<dbReference type="PANTHER" id="PTHR42951">
    <property type="entry name" value="METALLO-BETA-LACTAMASE DOMAIN-CONTAINING"/>
    <property type="match status" value="1"/>
</dbReference>
<dbReference type="InterPro" id="IPR001279">
    <property type="entry name" value="Metallo-B-lactamas"/>
</dbReference>
<comment type="caution">
    <text evidence="2">The sequence shown here is derived from an EMBL/GenBank/DDBJ whole genome shotgun (WGS) entry which is preliminary data.</text>
</comment>
<keyword evidence="3" id="KW-1185">Reference proteome</keyword>
<reference evidence="2 3" key="1">
    <citation type="submission" date="2018-06" db="EMBL/GenBank/DDBJ databases">
        <title>Natronomonas sp. F16-60 a new haloarchaeon isolated from a solar saltern of Isla Cristina, Huelva, Spain.</title>
        <authorList>
            <person name="Duran-Viseras A."/>
            <person name="Sanchez-Porro C."/>
            <person name="Ventosa A."/>
        </authorList>
    </citation>
    <scope>NUCLEOTIDE SEQUENCE [LARGE SCALE GENOMIC DNA]</scope>
    <source>
        <strain evidence="2 3">F16-60</strain>
    </source>
</reference>
<evidence type="ECO:0000313" key="3">
    <source>
        <dbReference type="Proteomes" id="UP000319894"/>
    </source>
</evidence>
<dbReference type="OrthoDB" id="205181at2157"/>
<dbReference type="EMBL" id="QMDX01000004">
    <property type="protein sequence ID" value="TSD14248.1"/>
    <property type="molecule type" value="Genomic_DNA"/>
</dbReference>
<dbReference type="RefSeq" id="WP_144261694.1">
    <property type="nucleotide sequence ID" value="NZ_QMDX01000004.1"/>
</dbReference>
<dbReference type="Proteomes" id="UP000319894">
    <property type="component" value="Unassembled WGS sequence"/>
</dbReference>
<dbReference type="Pfam" id="PF00753">
    <property type="entry name" value="Lactamase_B"/>
    <property type="match status" value="1"/>
</dbReference>
<protein>
    <submittedName>
        <fullName evidence="2">Hydroxyacylglutathione hydrolase</fullName>
    </submittedName>
</protein>
<proteinExistence type="predicted"/>
<evidence type="ECO:0000313" key="2">
    <source>
        <dbReference type="EMBL" id="TSD14248.1"/>
    </source>
</evidence>
<dbReference type="AlphaFoldDB" id="A0A554NA20"/>
<dbReference type="InParanoid" id="A0A554NA20"/>
<keyword evidence="2" id="KW-0378">Hydrolase</keyword>
<dbReference type="SMART" id="SM00849">
    <property type="entry name" value="Lactamase_B"/>
    <property type="match status" value="1"/>
</dbReference>
<evidence type="ECO:0000259" key="1">
    <source>
        <dbReference type="SMART" id="SM00849"/>
    </source>
</evidence>
<dbReference type="InterPro" id="IPR050855">
    <property type="entry name" value="NDM-1-like"/>
</dbReference>
<dbReference type="SUPFAM" id="SSF56281">
    <property type="entry name" value="Metallo-hydrolase/oxidoreductase"/>
    <property type="match status" value="1"/>
</dbReference>
<accession>A0A554NA20</accession>
<organism evidence="2 3">
    <name type="scientific">Haloglomus irregulare</name>
    <dbReference type="NCBI Taxonomy" id="2234134"/>
    <lineage>
        <taxon>Archaea</taxon>
        <taxon>Methanobacteriati</taxon>
        <taxon>Methanobacteriota</taxon>
        <taxon>Stenosarchaea group</taxon>
        <taxon>Halobacteria</taxon>
        <taxon>Halobacteriales</taxon>
        <taxon>Natronomonadaceae</taxon>
        <taxon>Haloglomus</taxon>
    </lineage>
</organism>
<dbReference type="Gene3D" id="3.60.15.10">
    <property type="entry name" value="Ribonuclease Z/Hydroxyacylglutathione hydrolase-like"/>
    <property type="match status" value="1"/>
</dbReference>
<feature type="domain" description="Metallo-beta-lactamase" evidence="1">
    <location>
        <begin position="26"/>
        <end position="249"/>
    </location>
</feature>